<keyword evidence="11" id="KW-1185">Reference proteome</keyword>
<evidence type="ECO:0000256" key="7">
    <source>
        <dbReference type="ARBA" id="ARBA00056181"/>
    </source>
</evidence>
<evidence type="ECO:0000259" key="9">
    <source>
        <dbReference type="Pfam" id="PF01895"/>
    </source>
</evidence>
<dbReference type="FunFam" id="1.20.58.220:FF:000004">
    <property type="entry name" value="Phosphate-specific transport system accessory protein PhoU"/>
    <property type="match status" value="1"/>
</dbReference>
<evidence type="ECO:0000256" key="2">
    <source>
        <dbReference type="ARBA" id="ARBA00008107"/>
    </source>
</evidence>
<dbReference type="Gene3D" id="1.20.58.220">
    <property type="entry name" value="Phosphate transport system protein phou homolog 2, domain 2"/>
    <property type="match status" value="1"/>
</dbReference>
<comment type="subcellular location">
    <subcellularLocation>
        <location evidence="1 8">Cytoplasm</location>
    </subcellularLocation>
</comment>
<dbReference type="SUPFAM" id="SSF109755">
    <property type="entry name" value="PhoU-like"/>
    <property type="match status" value="1"/>
</dbReference>
<evidence type="ECO:0000256" key="8">
    <source>
        <dbReference type="PIRNR" id="PIRNR003107"/>
    </source>
</evidence>
<dbReference type="GO" id="GO:0030643">
    <property type="term" value="P:intracellular phosphate ion homeostasis"/>
    <property type="evidence" value="ECO:0007669"/>
    <property type="project" value="InterPro"/>
</dbReference>
<sequence>MTTAKNEHIVSSYEEELTLLAQMISEMGGMVEAAVTDATQALLKLDHPLAQATIARDKMIDEMQRRIDEKAVSMIARRQPMAADLRMIITSIHVANDLERVGDMAKQVSRRSLQIEGLSLAPKFYNGVKHMTTLILHQLQAALDAYAERNSAAAVAVCNSDDEIDALHTSLFRELLTYMMEDPRNITQCTHLLFCAKSLERVGDHATNIAEAAYYLDTGKHLSSAVEDLHRTQVKV</sequence>
<evidence type="ECO:0000256" key="4">
    <source>
        <dbReference type="ARBA" id="ARBA00022448"/>
    </source>
</evidence>
<keyword evidence="5 8" id="KW-0963">Cytoplasm</keyword>
<reference evidence="10 11" key="1">
    <citation type="journal article" date="2016" name="Int. J. Syst. Evol. Microbiol.">
        <title>Arsenicitalea aurantiaca gen. nov., sp. nov., a new member of the family Hyphomicrobiaceae, isolated from high-arsenic sediment.</title>
        <authorList>
            <person name="Mu Y."/>
            <person name="Zhou L."/>
            <person name="Zeng X.C."/>
            <person name="Liu L."/>
            <person name="Pan Y."/>
            <person name="Chen X."/>
            <person name="Wang J."/>
            <person name="Li S."/>
            <person name="Li W.J."/>
            <person name="Wang Y."/>
        </authorList>
    </citation>
    <scope>NUCLEOTIDE SEQUENCE [LARGE SCALE GENOMIC DNA]</scope>
    <source>
        <strain evidence="10 11">42-50</strain>
    </source>
</reference>
<dbReference type="GO" id="GO:0045936">
    <property type="term" value="P:negative regulation of phosphate metabolic process"/>
    <property type="evidence" value="ECO:0007669"/>
    <property type="project" value="InterPro"/>
</dbReference>
<proteinExistence type="inferred from homology"/>
<dbReference type="PANTHER" id="PTHR42930">
    <property type="entry name" value="PHOSPHATE-SPECIFIC TRANSPORT SYSTEM ACCESSORY PROTEIN PHOU"/>
    <property type="match status" value="1"/>
</dbReference>
<keyword evidence="6 8" id="KW-0592">Phosphate transport</keyword>
<comment type="subunit">
    <text evidence="3 8">Homodimer.</text>
</comment>
<dbReference type="GO" id="GO:0005737">
    <property type="term" value="C:cytoplasm"/>
    <property type="evidence" value="ECO:0007669"/>
    <property type="project" value="UniProtKB-SubCell"/>
</dbReference>
<dbReference type="PANTHER" id="PTHR42930:SF3">
    <property type="entry name" value="PHOSPHATE-SPECIFIC TRANSPORT SYSTEM ACCESSORY PROTEIN PHOU"/>
    <property type="match status" value="1"/>
</dbReference>
<evidence type="ECO:0000256" key="5">
    <source>
        <dbReference type="ARBA" id="ARBA00022490"/>
    </source>
</evidence>
<dbReference type="AlphaFoldDB" id="A0A433XBC4"/>
<dbReference type="PIRSF" id="PIRSF003107">
    <property type="entry name" value="PhoU"/>
    <property type="match status" value="1"/>
</dbReference>
<comment type="function">
    <text evidence="7 8">Plays a role in the regulation of phosphate uptake.</text>
</comment>
<protein>
    <recommendedName>
        <fullName evidence="8">Phosphate-specific transport system accessory protein PhoU</fullName>
    </recommendedName>
</protein>
<evidence type="ECO:0000256" key="3">
    <source>
        <dbReference type="ARBA" id="ARBA00011738"/>
    </source>
</evidence>
<accession>A0A433XBC4</accession>
<comment type="similarity">
    <text evidence="2 8">Belongs to the PhoU family.</text>
</comment>
<dbReference type="EMBL" id="RZNJ01000003">
    <property type="protein sequence ID" value="RUT31330.1"/>
    <property type="molecule type" value="Genomic_DNA"/>
</dbReference>
<evidence type="ECO:0000256" key="6">
    <source>
        <dbReference type="ARBA" id="ARBA00022592"/>
    </source>
</evidence>
<comment type="caution">
    <text evidence="10">The sequence shown here is derived from an EMBL/GenBank/DDBJ whole genome shotgun (WGS) entry which is preliminary data.</text>
</comment>
<dbReference type="OrthoDB" id="9814256at2"/>
<dbReference type="Pfam" id="PF01895">
    <property type="entry name" value="PhoU"/>
    <property type="match status" value="2"/>
</dbReference>
<dbReference type="InterPro" id="IPR028366">
    <property type="entry name" value="PhoU"/>
</dbReference>
<feature type="domain" description="PhoU" evidence="9">
    <location>
        <begin position="128"/>
        <end position="212"/>
    </location>
</feature>
<evidence type="ECO:0000313" key="11">
    <source>
        <dbReference type="Proteomes" id="UP000281547"/>
    </source>
</evidence>
<dbReference type="GO" id="GO:0006817">
    <property type="term" value="P:phosphate ion transport"/>
    <property type="evidence" value="ECO:0007669"/>
    <property type="project" value="UniProtKB-KW"/>
</dbReference>
<dbReference type="InterPro" id="IPR026022">
    <property type="entry name" value="PhoU_dom"/>
</dbReference>
<name>A0A433XBC4_9HYPH</name>
<dbReference type="Proteomes" id="UP000281547">
    <property type="component" value="Unassembled WGS sequence"/>
</dbReference>
<dbReference type="InterPro" id="IPR038078">
    <property type="entry name" value="PhoU-like_sf"/>
</dbReference>
<gene>
    <name evidence="10" type="primary">phoU</name>
    <name evidence="10" type="ORF">EMQ25_10790</name>
</gene>
<feature type="domain" description="PhoU" evidence="9">
    <location>
        <begin position="24"/>
        <end position="111"/>
    </location>
</feature>
<organism evidence="10 11">
    <name type="scientific">Arsenicitalea aurantiaca</name>
    <dbReference type="NCBI Taxonomy" id="1783274"/>
    <lineage>
        <taxon>Bacteria</taxon>
        <taxon>Pseudomonadati</taxon>
        <taxon>Pseudomonadota</taxon>
        <taxon>Alphaproteobacteria</taxon>
        <taxon>Hyphomicrobiales</taxon>
        <taxon>Devosiaceae</taxon>
        <taxon>Arsenicitalea</taxon>
    </lineage>
</organism>
<evidence type="ECO:0000256" key="1">
    <source>
        <dbReference type="ARBA" id="ARBA00004496"/>
    </source>
</evidence>
<dbReference type="NCBIfam" id="TIGR02135">
    <property type="entry name" value="phoU_full"/>
    <property type="match status" value="1"/>
</dbReference>
<dbReference type="RefSeq" id="WP_127188575.1">
    <property type="nucleotide sequence ID" value="NZ_RZNJ01000003.1"/>
</dbReference>
<keyword evidence="4 8" id="KW-0813">Transport</keyword>
<evidence type="ECO:0000313" key="10">
    <source>
        <dbReference type="EMBL" id="RUT31330.1"/>
    </source>
</evidence>